<organism evidence="1 2">
    <name type="scientific">Xylaria grammica</name>
    <dbReference type="NCBI Taxonomy" id="363999"/>
    <lineage>
        <taxon>Eukaryota</taxon>
        <taxon>Fungi</taxon>
        <taxon>Dikarya</taxon>
        <taxon>Ascomycota</taxon>
        <taxon>Pezizomycotina</taxon>
        <taxon>Sordariomycetes</taxon>
        <taxon>Xylariomycetidae</taxon>
        <taxon>Xylariales</taxon>
        <taxon>Xylariaceae</taxon>
        <taxon>Xylaria</taxon>
    </lineage>
</organism>
<proteinExistence type="predicted"/>
<protein>
    <submittedName>
        <fullName evidence="1">Uncharacterized protein</fullName>
    </submittedName>
</protein>
<reference evidence="1 2" key="1">
    <citation type="submission" date="2018-12" db="EMBL/GenBank/DDBJ databases">
        <title>Draft genome sequence of Xylaria grammica IHI A82.</title>
        <authorList>
            <person name="Buettner E."/>
            <person name="Kellner H."/>
        </authorList>
    </citation>
    <scope>NUCLEOTIDE SEQUENCE [LARGE SCALE GENOMIC DNA]</scope>
    <source>
        <strain evidence="1 2">IHI A82</strain>
    </source>
</reference>
<dbReference type="AlphaFoldDB" id="A0A439CQW0"/>
<keyword evidence="2" id="KW-1185">Reference proteome</keyword>
<evidence type="ECO:0000313" key="2">
    <source>
        <dbReference type="Proteomes" id="UP000286045"/>
    </source>
</evidence>
<evidence type="ECO:0000313" key="1">
    <source>
        <dbReference type="EMBL" id="RWA04549.1"/>
    </source>
</evidence>
<dbReference type="STRING" id="363999.A0A439CQW0"/>
<gene>
    <name evidence="1" type="ORF">EKO27_g10557</name>
</gene>
<sequence>MADELSFAYCPLPPVMKIYYQWNPAGLYSFHVCGTDQRDRLFAVKIHTGYSMSAPLYINQGIYLYNGPTTKDSLLAAAGDDSGLFRSLPVNNNSQILIPSRKSNGFTTEMMRAYITEDKHTAFRFSIEVKACKTMRRQLFEWRSINRGERGDNNAEHGGFRLFLLSSALGQGISSGESSSQGASTSSAVASKDEVVAILEWRFFWTSPKHPFDLKLVERGLSGGFGERWAIMVLITALRLWELHARGKSQKGSVAVAGIIGPKEKSAN</sequence>
<comment type="caution">
    <text evidence="1">The sequence shown here is derived from an EMBL/GenBank/DDBJ whole genome shotgun (WGS) entry which is preliminary data.</text>
</comment>
<accession>A0A439CQW0</accession>
<dbReference type="Proteomes" id="UP000286045">
    <property type="component" value="Unassembled WGS sequence"/>
</dbReference>
<dbReference type="EMBL" id="RYZI01000552">
    <property type="protein sequence ID" value="RWA04549.1"/>
    <property type="molecule type" value="Genomic_DNA"/>
</dbReference>
<name>A0A439CQW0_9PEZI</name>